<feature type="region of interest" description="Disordered" evidence="1">
    <location>
        <begin position="1"/>
        <end position="24"/>
    </location>
</feature>
<keyword evidence="2" id="KW-0472">Membrane</keyword>
<evidence type="ECO:0000256" key="2">
    <source>
        <dbReference type="SAM" id="Phobius"/>
    </source>
</evidence>
<feature type="transmembrane region" description="Helical" evidence="2">
    <location>
        <begin position="79"/>
        <end position="106"/>
    </location>
</feature>
<accession>A0A6I4W1H3</accession>
<evidence type="ECO:0000313" key="4">
    <source>
        <dbReference type="Proteomes" id="UP000431901"/>
    </source>
</evidence>
<dbReference type="RefSeq" id="WP_161101458.1">
    <property type="nucleotide sequence ID" value="NZ_JBHLYI010000002.1"/>
</dbReference>
<name>A0A6I4W1H3_9ACTN</name>
<keyword evidence="4" id="KW-1185">Reference proteome</keyword>
<comment type="caution">
    <text evidence="3">The sequence shown here is derived from an EMBL/GenBank/DDBJ whole genome shotgun (WGS) entry which is preliminary data.</text>
</comment>
<dbReference type="EMBL" id="WUTW01000001">
    <property type="protein sequence ID" value="MXQ63271.1"/>
    <property type="molecule type" value="Genomic_DNA"/>
</dbReference>
<keyword evidence="2" id="KW-0812">Transmembrane</keyword>
<sequence>MDHPPVSLTKTHASPSRDSAHAQRRLRADARRDLEFRDTIVHDVLVDARHRVAPSYGFDLADLAAHAWHYWCLDTMREVLTVLVLVGGVAWCPSAALLAIGALVLIGCGAKAARHAPIVLRDRIATWWATLFHRHKTYGELETDNRLKESSQWLKINLAGCGSATALVVADILTTAPHGGSAIIESAFLLSALTLVSAIPEIVDHYRPGRFGFGARRRLRAIEKQQEHPVVVLRRPRKKDDETRYIEEDAPSRRFFRGAGELVHRWQPPLTIQLFHVDRPSGLPEMRREFVEPPFSAHQLVEHLRKEMKLIGRFGDPTRLPGYYVADRVFIAEEDLRPGIELPAKATDLDIIHRIIDDPHSPAQHFLEMRTTPNGEVVTTVFLRVTLKARSLSLEFTACALTRLRGEERPRLPPLVHSFLCLPEDLLRSYRLIKVPATLIRMARASRDRSTDPVSGTECATRTSIREERAVDWELATFDKPSILGHMKIIERRLLTATEDFLRKHDVDTSRFDERAEMIVNAAVLNMGQMEINGSAVGNNAVVNSNTIAAQGA</sequence>
<evidence type="ECO:0000256" key="1">
    <source>
        <dbReference type="SAM" id="MobiDB-lite"/>
    </source>
</evidence>
<evidence type="ECO:0000313" key="3">
    <source>
        <dbReference type="EMBL" id="MXQ63271.1"/>
    </source>
</evidence>
<organism evidence="3 4">
    <name type="scientific">Actinomadura rayongensis</name>
    <dbReference type="NCBI Taxonomy" id="1429076"/>
    <lineage>
        <taxon>Bacteria</taxon>
        <taxon>Bacillati</taxon>
        <taxon>Actinomycetota</taxon>
        <taxon>Actinomycetes</taxon>
        <taxon>Streptosporangiales</taxon>
        <taxon>Thermomonosporaceae</taxon>
        <taxon>Actinomadura</taxon>
    </lineage>
</organism>
<protein>
    <submittedName>
        <fullName evidence="3">Uncharacterized protein</fullName>
    </submittedName>
</protein>
<dbReference type="OrthoDB" id="3078176at2"/>
<dbReference type="AlphaFoldDB" id="A0A6I4W1H3"/>
<feature type="compositionally biased region" description="Polar residues" evidence="1">
    <location>
        <begin position="8"/>
        <end position="17"/>
    </location>
</feature>
<gene>
    <name evidence="3" type="ORF">GQ466_04420</name>
</gene>
<reference evidence="3 4" key="1">
    <citation type="submission" date="2019-12" db="EMBL/GenBank/DDBJ databases">
        <title>Nocardia macrotermitis sp. nov. and Nocardia aurantia sp. nov., isolated from the gut of the fungus growing-termite Macrotermes natalensis.</title>
        <authorList>
            <person name="Christine B."/>
            <person name="Rene B."/>
        </authorList>
    </citation>
    <scope>NUCLEOTIDE SEQUENCE [LARGE SCALE GENOMIC DNA]</scope>
    <source>
        <strain evidence="3 4">DSM 102126</strain>
    </source>
</reference>
<dbReference type="Proteomes" id="UP000431901">
    <property type="component" value="Unassembled WGS sequence"/>
</dbReference>
<proteinExistence type="predicted"/>
<keyword evidence="2" id="KW-1133">Transmembrane helix</keyword>